<dbReference type="AlphaFoldDB" id="A0A3D8TW58"/>
<keyword evidence="5" id="KW-1185">Reference proteome</keyword>
<dbReference type="PANTHER" id="PTHR30576:SF10">
    <property type="entry name" value="SLL5057 PROTEIN"/>
    <property type="match status" value="1"/>
</dbReference>
<accession>A0A3D8TW58</accession>
<feature type="domain" description="Bacterial sugar transferase" evidence="3">
    <location>
        <begin position="27"/>
        <end position="210"/>
    </location>
</feature>
<evidence type="ECO:0000259" key="3">
    <source>
        <dbReference type="Pfam" id="PF02397"/>
    </source>
</evidence>
<organism evidence="4 5">
    <name type="scientific">Listeria kieliensis</name>
    <dbReference type="NCBI Taxonomy" id="1621700"/>
    <lineage>
        <taxon>Bacteria</taxon>
        <taxon>Bacillati</taxon>
        <taxon>Bacillota</taxon>
        <taxon>Bacilli</taxon>
        <taxon>Bacillales</taxon>
        <taxon>Listeriaceae</taxon>
        <taxon>Listeria</taxon>
    </lineage>
</organism>
<evidence type="ECO:0000256" key="1">
    <source>
        <dbReference type="ARBA" id="ARBA00006464"/>
    </source>
</evidence>
<gene>
    <name evidence="4" type="ORF">UR08_01455</name>
</gene>
<dbReference type="Proteomes" id="UP000257055">
    <property type="component" value="Unassembled WGS sequence"/>
</dbReference>
<evidence type="ECO:0000256" key="2">
    <source>
        <dbReference type="SAM" id="Phobius"/>
    </source>
</evidence>
<keyword evidence="2" id="KW-0812">Transmembrane</keyword>
<proteinExistence type="inferred from homology"/>
<name>A0A3D8TW58_9LIST</name>
<dbReference type="GO" id="GO:0016780">
    <property type="term" value="F:phosphotransferase activity, for other substituted phosphate groups"/>
    <property type="evidence" value="ECO:0007669"/>
    <property type="project" value="TreeGrafter"/>
</dbReference>
<sequence length="216" mass="25020">MEQSKANLLFQEKESTDYIKWKTRVGKILSLLALLLLSPLFLLIALSIKITDWKAPVFFKQERVGKNGQTFYMYKFRTMHTDAEEQLEKYLSQNEIAGAMFKMKKDPRVTKMGRLLRKTSLDELPQIWNVVKGDMSLVGPRPPLPREVAIYSAYDKQRLLITPGCTGLWQVSGRNELSFEEMVELDLCYIANLSWKLDFKILCKTFVVLLIPRGAY</sequence>
<dbReference type="EMBL" id="LARY01000001">
    <property type="protein sequence ID" value="RDX02224.1"/>
    <property type="molecule type" value="Genomic_DNA"/>
</dbReference>
<feature type="transmembrane region" description="Helical" evidence="2">
    <location>
        <begin position="28"/>
        <end position="48"/>
    </location>
</feature>
<evidence type="ECO:0000313" key="5">
    <source>
        <dbReference type="Proteomes" id="UP000257055"/>
    </source>
</evidence>
<evidence type="ECO:0000313" key="4">
    <source>
        <dbReference type="EMBL" id="RDX02224.1"/>
    </source>
</evidence>
<keyword evidence="2" id="KW-0472">Membrane</keyword>
<dbReference type="InterPro" id="IPR003362">
    <property type="entry name" value="Bact_transf"/>
</dbReference>
<comment type="similarity">
    <text evidence="1">Belongs to the bacterial sugar transferase family.</text>
</comment>
<dbReference type="RefSeq" id="WP_115751898.1">
    <property type="nucleotide sequence ID" value="NZ_LARY01000001.1"/>
</dbReference>
<comment type="caution">
    <text evidence="4">The sequence shown here is derived from an EMBL/GenBank/DDBJ whole genome shotgun (WGS) entry which is preliminary data.</text>
</comment>
<protein>
    <submittedName>
        <fullName evidence="4">Sugar transferase</fullName>
    </submittedName>
</protein>
<keyword evidence="2" id="KW-1133">Transmembrane helix</keyword>
<reference evidence="5" key="1">
    <citation type="submission" date="2015-04" db="EMBL/GenBank/DDBJ databases">
        <authorList>
            <person name="Schardt J."/>
            <person name="Mueller-Herbst S."/>
            <person name="Scherer S."/>
            <person name="Huptas C."/>
        </authorList>
    </citation>
    <scope>NUCLEOTIDE SEQUENCE [LARGE SCALE GENOMIC DNA]</scope>
    <source>
        <strain evidence="5">Kiel-L1</strain>
    </source>
</reference>
<dbReference type="PANTHER" id="PTHR30576">
    <property type="entry name" value="COLANIC BIOSYNTHESIS UDP-GLUCOSE LIPID CARRIER TRANSFERASE"/>
    <property type="match status" value="1"/>
</dbReference>
<dbReference type="Pfam" id="PF02397">
    <property type="entry name" value="Bac_transf"/>
    <property type="match status" value="1"/>
</dbReference>
<keyword evidence="4" id="KW-0808">Transferase</keyword>